<organism evidence="2 3">
    <name type="scientific">Serratia fonticola</name>
    <dbReference type="NCBI Taxonomy" id="47917"/>
    <lineage>
        <taxon>Bacteria</taxon>
        <taxon>Pseudomonadati</taxon>
        <taxon>Pseudomonadota</taxon>
        <taxon>Gammaproteobacteria</taxon>
        <taxon>Enterobacterales</taxon>
        <taxon>Yersiniaceae</taxon>
        <taxon>Serratia</taxon>
    </lineage>
</organism>
<accession>A0ABY9PIN4</accession>
<dbReference type="RefSeq" id="WP_309205032.1">
    <property type="nucleotide sequence ID" value="NZ_CP133586.1"/>
</dbReference>
<protein>
    <recommendedName>
        <fullName evidence="1">Dit-like phage tail protein N-terminal domain-containing protein</fullName>
    </recommendedName>
</protein>
<keyword evidence="3" id="KW-1185">Reference proteome</keyword>
<proteinExistence type="predicted"/>
<sequence>MDMLSVLFSQQRRRIGAIVPSVVISEKHSDALEITEHPVEIGAPVSDHAFKRPAEVTMELGFAGGGSLIDGIDTTRIFNVDTGLSLGTSPADVYKELLTLQESCVPFDVITGKRTYKNMLIRAIEVTTDKTSENVLMCVLTLREVIISETKKISAADKADMLMGVSTAPVQNTGTKTLVPVKNDSLLQEIKGGIQGLLDHFNGGAQ</sequence>
<name>A0ABY9PIN4_SERFO</name>
<dbReference type="EMBL" id="CP133586">
    <property type="protein sequence ID" value="WMT13133.1"/>
    <property type="molecule type" value="Genomic_DNA"/>
</dbReference>
<dbReference type="Proteomes" id="UP001235341">
    <property type="component" value="Chromosome"/>
</dbReference>
<evidence type="ECO:0000313" key="2">
    <source>
        <dbReference type="EMBL" id="WMT13133.1"/>
    </source>
</evidence>
<dbReference type="Pfam" id="PF21821">
    <property type="entry name" value="Dit_like"/>
    <property type="match status" value="1"/>
</dbReference>
<reference evidence="2 3" key="1">
    <citation type="submission" date="2023-08" db="EMBL/GenBank/DDBJ databases">
        <title>Complete Genome and Methylome dissection of Serratia fonticola NEB369.</title>
        <authorList>
            <person name="Fomenkov A."/>
            <person name="Roberts R.D."/>
        </authorList>
    </citation>
    <scope>NUCLEOTIDE SEQUENCE [LARGE SCALE GENOMIC DNA]</scope>
    <source>
        <strain evidence="2 3">NEB369</strain>
    </source>
</reference>
<dbReference type="InterPro" id="IPR048494">
    <property type="entry name" value="Dit-like_N"/>
</dbReference>
<evidence type="ECO:0000259" key="1">
    <source>
        <dbReference type="Pfam" id="PF21821"/>
    </source>
</evidence>
<evidence type="ECO:0000313" key="3">
    <source>
        <dbReference type="Proteomes" id="UP001235341"/>
    </source>
</evidence>
<feature type="domain" description="Dit-like phage tail protein N-terminal" evidence="1">
    <location>
        <begin position="21"/>
        <end position="154"/>
    </location>
</feature>
<gene>
    <name evidence="2" type="ORF">RFB13_18085</name>
</gene>